<evidence type="ECO:0000313" key="2">
    <source>
        <dbReference type="EMBL" id="KAE8277057.1"/>
    </source>
</evidence>
<organism evidence="2 3">
    <name type="scientific">Larimichthys crocea</name>
    <name type="common">Large yellow croaker</name>
    <name type="synonym">Pseudosciaena crocea</name>
    <dbReference type="NCBI Taxonomy" id="215358"/>
    <lineage>
        <taxon>Eukaryota</taxon>
        <taxon>Metazoa</taxon>
        <taxon>Chordata</taxon>
        <taxon>Craniata</taxon>
        <taxon>Vertebrata</taxon>
        <taxon>Euteleostomi</taxon>
        <taxon>Actinopterygii</taxon>
        <taxon>Neopterygii</taxon>
        <taxon>Teleostei</taxon>
        <taxon>Neoteleostei</taxon>
        <taxon>Acanthomorphata</taxon>
        <taxon>Eupercaria</taxon>
        <taxon>Sciaenidae</taxon>
        <taxon>Larimichthys</taxon>
    </lineage>
</organism>
<reference evidence="2 3" key="1">
    <citation type="submission" date="2019-07" db="EMBL/GenBank/DDBJ databases">
        <title>Chromosome genome assembly for large yellow croaker.</title>
        <authorList>
            <person name="Xiao S."/>
        </authorList>
    </citation>
    <scope>NUCLEOTIDE SEQUENCE [LARGE SCALE GENOMIC DNA]</scope>
    <source>
        <strain evidence="2">JMULYC20181020</strain>
        <tissue evidence="2">Muscle</tissue>
    </source>
</reference>
<evidence type="ECO:0000313" key="3">
    <source>
        <dbReference type="Proteomes" id="UP000424527"/>
    </source>
</evidence>
<comment type="caution">
    <text evidence="2">The sequence shown here is derived from an EMBL/GenBank/DDBJ whole genome shotgun (WGS) entry which is preliminary data.</text>
</comment>
<name>A0A6G0HCV4_LARCR</name>
<gene>
    <name evidence="2" type="ORF">D5F01_LYC25174</name>
</gene>
<dbReference type="EMBL" id="REGW02001615">
    <property type="protein sequence ID" value="KAE8277057.1"/>
    <property type="molecule type" value="Genomic_DNA"/>
</dbReference>
<sequence length="251" mass="27473">MDHLRPSSLHPSLGRAGSREPPSGWRSQGPDHSHTTHARTHRQTQRKQEGGPDMDHLRPSSLHPSLGRAGSREPPSGWRSQGPDHSHTTHARTHRQTQGGPDMDHLRPSSLHPSLGRAGSREPPSGWRSQGPDHSHTTHARTHRQTQGSPDMGHLRPSSLHPSLGRAWLQRASLRLEAQQPAPIAGQSLAPESLPPAGGHRGLITVTLHTHAHTGRRREPDMGHLRPSSLHPSLGRAWLQRASLRLEVTGA</sequence>
<proteinExistence type="predicted"/>
<feature type="compositionally biased region" description="Basic residues" evidence="1">
    <location>
        <begin position="35"/>
        <end position="45"/>
    </location>
</feature>
<feature type="compositionally biased region" description="Basic and acidic residues" evidence="1">
    <location>
        <begin position="46"/>
        <end position="58"/>
    </location>
</feature>
<evidence type="ECO:0000256" key="1">
    <source>
        <dbReference type="SAM" id="MobiDB-lite"/>
    </source>
</evidence>
<keyword evidence="3" id="KW-1185">Reference proteome</keyword>
<protein>
    <submittedName>
        <fullName evidence="2">Uncharacterized protein</fullName>
    </submittedName>
</protein>
<dbReference type="Proteomes" id="UP000424527">
    <property type="component" value="Unassembled WGS sequence"/>
</dbReference>
<accession>A0A6G0HCV4</accession>
<feature type="region of interest" description="Disordered" evidence="1">
    <location>
        <begin position="1"/>
        <end position="161"/>
    </location>
</feature>
<dbReference type="AlphaFoldDB" id="A0A6G0HCV4"/>